<reference evidence="1" key="1">
    <citation type="submission" date="2014-11" db="EMBL/GenBank/DDBJ databases">
        <authorList>
            <person name="Amaro Gonzalez C."/>
        </authorList>
    </citation>
    <scope>NUCLEOTIDE SEQUENCE</scope>
</reference>
<evidence type="ECO:0000313" key="1">
    <source>
        <dbReference type="EMBL" id="JAH82675.1"/>
    </source>
</evidence>
<organism evidence="1">
    <name type="scientific">Anguilla anguilla</name>
    <name type="common">European freshwater eel</name>
    <name type="synonym">Muraena anguilla</name>
    <dbReference type="NCBI Taxonomy" id="7936"/>
    <lineage>
        <taxon>Eukaryota</taxon>
        <taxon>Metazoa</taxon>
        <taxon>Chordata</taxon>
        <taxon>Craniata</taxon>
        <taxon>Vertebrata</taxon>
        <taxon>Euteleostomi</taxon>
        <taxon>Actinopterygii</taxon>
        <taxon>Neopterygii</taxon>
        <taxon>Teleostei</taxon>
        <taxon>Anguilliformes</taxon>
        <taxon>Anguillidae</taxon>
        <taxon>Anguilla</taxon>
    </lineage>
</organism>
<protein>
    <submittedName>
        <fullName evidence="1">Uncharacterized protein</fullName>
    </submittedName>
</protein>
<name>A0A0E9VZD6_ANGAN</name>
<dbReference type="AlphaFoldDB" id="A0A0E9VZD6"/>
<reference evidence="1" key="2">
    <citation type="journal article" date="2015" name="Fish Shellfish Immunol.">
        <title>Early steps in the European eel (Anguilla anguilla)-Vibrio vulnificus interaction in the gills: Role of the RtxA13 toxin.</title>
        <authorList>
            <person name="Callol A."/>
            <person name="Pajuelo D."/>
            <person name="Ebbesson L."/>
            <person name="Teles M."/>
            <person name="MacKenzie S."/>
            <person name="Amaro C."/>
        </authorList>
    </citation>
    <scope>NUCLEOTIDE SEQUENCE</scope>
</reference>
<accession>A0A0E9VZD6</accession>
<proteinExistence type="predicted"/>
<sequence>MSVQDMLVNRCSVIKKREPIYTFAT</sequence>
<dbReference type="EMBL" id="GBXM01025902">
    <property type="protein sequence ID" value="JAH82675.1"/>
    <property type="molecule type" value="Transcribed_RNA"/>
</dbReference>